<evidence type="ECO:0000313" key="1">
    <source>
        <dbReference type="EMBL" id="CEF89451.1"/>
    </source>
</evidence>
<protein>
    <submittedName>
        <fullName evidence="1">Uncharacterized protein</fullName>
    </submittedName>
</protein>
<gene>
    <name evidence="1" type="primary">ORF137</name>
</gene>
<evidence type="ECO:0000313" key="2">
    <source>
        <dbReference type="Proteomes" id="UP000030224"/>
    </source>
</evidence>
<sequence length="64" mass="7316">MKAQPKEVETLSLDKRPKAGDVVRLRSDGKTYEINAVYPTAVGWEAILRNMYDKTKTVTVSMEW</sequence>
<proteinExistence type="predicted"/>
<organism evidence="1 2">
    <name type="scientific">Pseudomonas phage vB_PaeM_C2-10_Ab08</name>
    <dbReference type="NCBI Taxonomy" id="1548903"/>
    <lineage>
        <taxon>Viruses</taxon>
        <taxon>Duplodnaviria</taxon>
        <taxon>Heunggongvirae</taxon>
        <taxon>Uroviricota</taxon>
        <taxon>Caudoviricetes</taxon>
        <taxon>Vandenendeviridae</taxon>
        <taxon>Skurskavirinae</taxon>
        <taxon>Pakpunavirus</taxon>
        <taxon>Pakpunavirus CAb1</taxon>
    </lineage>
</organism>
<dbReference type="Proteomes" id="UP000030224">
    <property type="component" value="Segment"/>
</dbReference>
<reference evidence="1 2" key="1">
    <citation type="journal article" date="2015" name="PLoS ONE">
        <title>Investigation of a Large Collection of Pseudomonas aeruginosa Bacteriophages Collected from a Single Environmental Source in Abidjan, Cote d'Ivoire.</title>
        <authorList>
            <person name="Essoh C."/>
            <person name="Latino L."/>
            <person name="Midoux C."/>
            <person name="Blouin Y."/>
            <person name="Loukou G."/>
            <person name="Nguetta S.P."/>
            <person name="Lathro S."/>
            <person name="Cablanmian A."/>
            <person name="Kouassi A.K."/>
            <person name="Vergnaud G."/>
            <person name="Pourcel C."/>
        </authorList>
    </citation>
    <scope>NUCLEOTIDE SEQUENCE [LARGE SCALE GENOMIC DNA]</scope>
    <source>
        <strain evidence="1">Ab08</strain>
    </source>
</reference>
<dbReference type="EMBL" id="LN610575">
    <property type="protein sequence ID" value="CEF89451.1"/>
    <property type="molecule type" value="Genomic_DNA"/>
</dbReference>
<name>A0A0A1IUX1_9CAUD</name>
<accession>A0A0A1IUX1</accession>